<name>A0A0B8N632_TALPI</name>
<keyword evidence="2" id="KW-1185">Reference proteome</keyword>
<accession>A0A0B8N632</accession>
<organism evidence="1 2">
    <name type="scientific">Talaromyces pinophilus</name>
    <name type="common">Penicillium pinophilum</name>
    <dbReference type="NCBI Taxonomy" id="128442"/>
    <lineage>
        <taxon>Eukaryota</taxon>
        <taxon>Fungi</taxon>
        <taxon>Dikarya</taxon>
        <taxon>Ascomycota</taxon>
        <taxon>Pezizomycotina</taxon>
        <taxon>Eurotiomycetes</taxon>
        <taxon>Eurotiomycetidae</taxon>
        <taxon>Eurotiales</taxon>
        <taxon>Trichocomaceae</taxon>
        <taxon>Talaromyces</taxon>
        <taxon>Talaromyces sect. Talaromyces</taxon>
    </lineage>
</organism>
<gene>
    <name evidence="1" type="ORF">TCE0_043f15810</name>
</gene>
<dbReference type="Proteomes" id="UP000053095">
    <property type="component" value="Unassembled WGS sequence"/>
</dbReference>
<proteinExistence type="predicted"/>
<evidence type="ECO:0000313" key="2">
    <source>
        <dbReference type="Proteomes" id="UP000053095"/>
    </source>
</evidence>
<dbReference type="EMBL" id="DF933839">
    <property type="protein sequence ID" value="GAM42124.1"/>
    <property type="molecule type" value="Genomic_DNA"/>
</dbReference>
<protein>
    <submittedName>
        <fullName evidence="1">C6 transcription factor</fullName>
    </submittedName>
</protein>
<dbReference type="CDD" id="cd12148">
    <property type="entry name" value="fungal_TF_MHR"/>
    <property type="match status" value="1"/>
</dbReference>
<evidence type="ECO:0000313" key="1">
    <source>
        <dbReference type="EMBL" id="GAM42124.1"/>
    </source>
</evidence>
<reference evidence="2" key="1">
    <citation type="journal article" date="2015" name="Genome Announc.">
        <title>Draft genome sequence of Talaromyces cellulolyticus strain Y-94, a source of lignocellulosic biomass-degrading enzymes.</title>
        <authorList>
            <person name="Fujii T."/>
            <person name="Koike H."/>
            <person name="Sawayama S."/>
            <person name="Yano S."/>
            <person name="Inoue H."/>
        </authorList>
    </citation>
    <scope>NUCLEOTIDE SEQUENCE [LARGE SCALE GENOMIC DNA]</scope>
    <source>
        <strain evidence="2">Y-94</strain>
    </source>
</reference>
<sequence>MATILLPPKSFLLMPCPLFFQQQDTIVDVFNQVLFWKNVHRVYSHPLAQPDSPWAVIILLVLGQDQQILTTSESVMQSQLVGPLITSTRRSSTSIKLLMAPKLIDIQALILLHCCRRASRAGHFRSSARACLRTRKADGSPPTPKKPRHGTPADCEERLKVFRSLSLREKSLCISHSADDWLSSAHCSMYLDLGKQMSVTKMSAMRLHLALLQEETTTILNSTRYPDSNPQGKATIKRLEQAFEDWLNEYAELNNPDSTVSIDLTMDLYACRFTALQHSSDPKHKNSKDPVEIVPKQEMNGVTNQDADPAFPLCSLPESFSCIGYFTMVKSMLSTDSEETCREDLHLLQSVCQIFKKYELNTLGDNYTQKVPRTFQALLAIVYNIKPGLFQDQHSEFPEDSVLNSIIDLSDNPTSHSSFKTTISERSSPNSSFAKVNVQQYQIGLFDVESLSASMRQSPFDLDILESFNIHEDVHLQDSTIAQLVTLLNRESSNKRPRLSTPHETILPHKFSFSTDLSPPLMTEIQNAIQMWQ</sequence>
<dbReference type="AlphaFoldDB" id="A0A0B8N632"/>